<evidence type="ECO:0000256" key="3">
    <source>
        <dbReference type="ARBA" id="ARBA00011599"/>
    </source>
</evidence>
<keyword evidence="4 6" id="KW-0396">Initiation factor</keyword>
<evidence type="ECO:0000256" key="7">
    <source>
        <dbReference type="RuleBase" id="RU363099"/>
    </source>
</evidence>
<dbReference type="InterPro" id="IPR012340">
    <property type="entry name" value="NA-bd_OB-fold"/>
</dbReference>
<dbReference type="Pfam" id="PF01176">
    <property type="entry name" value="eIF-1a"/>
    <property type="match status" value="1"/>
</dbReference>
<comment type="similarity">
    <text evidence="7">Belongs to the plant dirigent protein family.</text>
</comment>
<evidence type="ECO:0000313" key="10">
    <source>
        <dbReference type="Proteomes" id="UP000827721"/>
    </source>
</evidence>
<dbReference type="PANTHER" id="PTHR33370:SF1">
    <property type="entry name" value="TRANSLATION INITIATION FACTOR IF-1, CHLOROPLASTIC"/>
    <property type="match status" value="1"/>
</dbReference>
<protein>
    <recommendedName>
        <fullName evidence="7">Dirigent protein</fullName>
    </recommendedName>
</protein>
<dbReference type="Proteomes" id="UP000827721">
    <property type="component" value="Unassembled WGS sequence"/>
</dbReference>
<name>A0ABQ8H8E6_9ROSI</name>
<keyword evidence="7" id="KW-0052">Apoplast</keyword>
<sequence length="236" mass="26348">MLHLHCNLHRPSPSLFLPRQPLLPTFSPINQVKFNARKGWFVKIATKNSTAINNKKQRGGEEGASAEKWVHEGSITESLSNGMFRVRLDNADLIIGYISGKIRQNFIRVLPGDRVKVEFRLYYHNLLLEGGTGVANASFAVATNATKLGNFKLGMLIVFDDPMTEDQNIHSGMLNIMGEDLINAETRDLSLVGGTGDFFMARGIDTITTMSWVSNIFASRWIPSSMNVIKQRIHIC</sequence>
<evidence type="ECO:0000256" key="1">
    <source>
        <dbReference type="ARBA" id="ARBA00003935"/>
    </source>
</evidence>
<gene>
    <name evidence="9" type="ORF">JRO89_XS13G0152400</name>
</gene>
<evidence type="ECO:0000259" key="8">
    <source>
        <dbReference type="PROSITE" id="PS50832"/>
    </source>
</evidence>
<dbReference type="Gene3D" id="2.40.50.140">
    <property type="entry name" value="Nucleic acid-binding proteins"/>
    <property type="match status" value="1"/>
</dbReference>
<keyword evidence="10" id="KW-1185">Reference proteome</keyword>
<dbReference type="PROSITE" id="PS50832">
    <property type="entry name" value="S1_IF1_TYPE"/>
    <property type="match status" value="1"/>
</dbReference>
<evidence type="ECO:0000256" key="2">
    <source>
        <dbReference type="ARBA" id="ARBA00010939"/>
    </source>
</evidence>
<dbReference type="NCBIfam" id="TIGR00008">
    <property type="entry name" value="infA"/>
    <property type="match status" value="1"/>
</dbReference>
<accession>A0ABQ8H8E6</accession>
<reference evidence="9 10" key="1">
    <citation type="submission" date="2021-02" db="EMBL/GenBank/DDBJ databases">
        <title>Plant Genome Project.</title>
        <authorList>
            <person name="Zhang R.-G."/>
        </authorList>
    </citation>
    <scope>NUCLEOTIDE SEQUENCE [LARGE SCALE GENOMIC DNA]</scope>
    <source>
        <tissue evidence="9">Leaves</tissue>
    </source>
</reference>
<comment type="subunit">
    <text evidence="7">Homodimer.</text>
</comment>
<dbReference type="InterPro" id="IPR004265">
    <property type="entry name" value="Dirigent"/>
</dbReference>
<comment type="subcellular location">
    <subcellularLocation>
        <location evidence="7">Secreted</location>
        <location evidence="7">Extracellular space</location>
        <location evidence="7">Apoplast</location>
    </subcellularLocation>
</comment>
<organism evidence="9 10">
    <name type="scientific">Xanthoceras sorbifolium</name>
    <dbReference type="NCBI Taxonomy" id="99658"/>
    <lineage>
        <taxon>Eukaryota</taxon>
        <taxon>Viridiplantae</taxon>
        <taxon>Streptophyta</taxon>
        <taxon>Embryophyta</taxon>
        <taxon>Tracheophyta</taxon>
        <taxon>Spermatophyta</taxon>
        <taxon>Magnoliopsida</taxon>
        <taxon>eudicotyledons</taxon>
        <taxon>Gunneridae</taxon>
        <taxon>Pentapetalae</taxon>
        <taxon>rosids</taxon>
        <taxon>malvids</taxon>
        <taxon>Sapindales</taxon>
        <taxon>Sapindaceae</taxon>
        <taxon>Xanthoceroideae</taxon>
        <taxon>Xanthoceras</taxon>
    </lineage>
</organism>
<comment type="function">
    <text evidence="1">One of the essential components for the initiation of protein synthesis. Stabilizes the binding of IF-2 and IF-3 on the 30S subunit to which N-formylmethionyl-tRNA(fMet) subsequently binds. Helps modulate mRNA selection, yielding the 30S pre-initiation complex (PIC). Upon addition of the 50S ribosomal subunit IF-1, IF-2 and IF-3 are released leaving the mature 70S translation initiation complex.</text>
</comment>
<keyword evidence="7" id="KW-0964">Secreted</keyword>
<dbReference type="Pfam" id="PF03018">
    <property type="entry name" value="Dirigent"/>
    <property type="match status" value="1"/>
</dbReference>
<keyword evidence="5 6" id="KW-0648">Protein biosynthesis</keyword>
<evidence type="ECO:0000256" key="4">
    <source>
        <dbReference type="ARBA" id="ARBA00022540"/>
    </source>
</evidence>
<evidence type="ECO:0000256" key="6">
    <source>
        <dbReference type="PROSITE-ProRule" id="PRU00181"/>
    </source>
</evidence>
<evidence type="ECO:0000256" key="5">
    <source>
        <dbReference type="ARBA" id="ARBA00022917"/>
    </source>
</evidence>
<comment type="subunit">
    <text evidence="3">Component of the 30S ribosomal translation pre-initiation complex which assembles on the 30S ribosome in the order IF-2 and IF-3, IF-1 and N-formylmethionyl-tRNA(fMet); mRNA recruitment can occur at any time during PIC assembly.</text>
</comment>
<dbReference type="EMBL" id="JAFEMO010000013">
    <property type="protein sequence ID" value="KAH7550192.1"/>
    <property type="molecule type" value="Genomic_DNA"/>
</dbReference>
<feature type="domain" description="S1-like" evidence="8">
    <location>
        <begin position="72"/>
        <end position="122"/>
    </location>
</feature>
<comment type="caution">
    <text evidence="9">The sequence shown here is derived from an EMBL/GenBank/DDBJ whole genome shotgun (WGS) entry which is preliminary data.</text>
</comment>
<proteinExistence type="inferred from homology"/>
<dbReference type="InterPro" id="IPR004368">
    <property type="entry name" value="TIF_IF1"/>
</dbReference>
<comment type="function">
    <text evidence="7">Dirigent proteins impart stereoselectivity on the phenoxy radical-coupling reaction, yielding optically active lignans from two molecules of coniferyl alcohol in the biosynthesis of lignans, flavonolignans, and alkaloids and thus plays a central role in plant secondary metabolism.</text>
</comment>
<evidence type="ECO:0000313" key="9">
    <source>
        <dbReference type="EMBL" id="KAH7550192.1"/>
    </source>
</evidence>
<dbReference type="SUPFAM" id="SSF50249">
    <property type="entry name" value="Nucleic acid-binding proteins"/>
    <property type="match status" value="1"/>
</dbReference>
<dbReference type="InterPro" id="IPR006196">
    <property type="entry name" value="RNA-binding_domain_S1_IF1"/>
</dbReference>
<dbReference type="PANTHER" id="PTHR33370">
    <property type="entry name" value="TRANSLATION INITIATION FACTOR IF-1, CHLOROPLASTIC"/>
    <property type="match status" value="1"/>
</dbReference>
<comment type="similarity">
    <text evidence="2">Belongs to the IF-1 family.</text>
</comment>